<feature type="non-terminal residue" evidence="2">
    <location>
        <position position="1"/>
    </location>
</feature>
<evidence type="ECO:0000313" key="3">
    <source>
        <dbReference type="Proteomes" id="UP001328107"/>
    </source>
</evidence>
<keyword evidence="3" id="KW-1185">Reference proteome</keyword>
<dbReference type="EMBL" id="BTRK01000006">
    <property type="protein sequence ID" value="GMR57162.1"/>
    <property type="molecule type" value="Genomic_DNA"/>
</dbReference>
<feature type="compositionally biased region" description="Polar residues" evidence="1">
    <location>
        <begin position="341"/>
        <end position="350"/>
    </location>
</feature>
<feature type="compositionally biased region" description="Acidic residues" evidence="1">
    <location>
        <begin position="286"/>
        <end position="296"/>
    </location>
</feature>
<feature type="region of interest" description="Disordered" evidence="1">
    <location>
        <begin position="459"/>
        <end position="530"/>
    </location>
</feature>
<organism evidence="2 3">
    <name type="scientific">Pristionchus mayeri</name>
    <dbReference type="NCBI Taxonomy" id="1317129"/>
    <lineage>
        <taxon>Eukaryota</taxon>
        <taxon>Metazoa</taxon>
        <taxon>Ecdysozoa</taxon>
        <taxon>Nematoda</taxon>
        <taxon>Chromadorea</taxon>
        <taxon>Rhabditida</taxon>
        <taxon>Rhabditina</taxon>
        <taxon>Diplogasteromorpha</taxon>
        <taxon>Diplogasteroidea</taxon>
        <taxon>Neodiplogasteridae</taxon>
        <taxon>Pristionchus</taxon>
    </lineage>
</organism>
<feature type="compositionally biased region" description="Basic and acidic residues" evidence="1">
    <location>
        <begin position="266"/>
        <end position="279"/>
    </location>
</feature>
<feature type="region of interest" description="Disordered" evidence="1">
    <location>
        <begin position="266"/>
        <end position="414"/>
    </location>
</feature>
<evidence type="ECO:0000256" key="1">
    <source>
        <dbReference type="SAM" id="MobiDB-lite"/>
    </source>
</evidence>
<dbReference type="Proteomes" id="UP001328107">
    <property type="component" value="Unassembled WGS sequence"/>
</dbReference>
<protein>
    <submittedName>
        <fullName evidence="2">Uncharacterized protein</fullName>
    </submittedName>
</protein>
<feature type="compositionally biased region" description="Basic and acidic residues" evidence="1">
    <location>
        <begin position="368"/>
        <end position="379"/>
    </location>
</feature>
<proteinExistence type="predicted"/>
<sequence length="635" mass="72373">FQTTMRKAGRGKAEEDALRDLRFFFLIAHEYTSNIKGDRVCPAEITLLSFSLNRGMQKLLSGVLTYEHSLVTDKDNLNEREYNTLVDSYEKTGICAEQFIPQSHNPRGSTVIGIPILKSELLRLLANKNTPILLLKSNFNEAAGMLHTLFPEHWDHLEARIFFLDDLFRVYTRLNTGRCESPPLRGNSNIHLVHPCPFHQDLIEKGRNKECTQQIAIYEMQILFKNLSDARVLRMDRFYERSKHELCTQEDWYEFGPQIQWEQGEWERRRKEQGPRDDSSNSDSDLSLDEMPEIDDYDSRSDLTDARNNNVDDGRGGGNQADRYEGGWEYGRREEYGSRENTSNGGSQQGDYYGGFEHSNEMYCGRDGNGRSDEGETRTLHRPPSPTFIAVPEMNARPTPRPRTSLFTQRGHGGVRDDERWMEYQRSAAAREQSPQMQQQARAEPQGNGIFSTLPLFNSSPVSARGEPVNLLRDNNNRMRSDRNSDDMFGMERETCSGGGRQSITTPPSRDGANRREVRPHSALGGSSFFSRGVMPATLINVPIKAKKRVPNEAELKEDQEIQNSVMMLPRGTFDKHTREVSGGRDPWAAPTFRPFSCPPTMVSNEDPMPPLEEWEDMKNLNINGGSKPGFAGWR</sequence>
<feature type="compositionally biased region" description="Basic and acidic residues" evidence="1">
    <location>
        <begin position="297"/>
        <end position="315"/>
    </location>
</feature>
<gene>
    <name evidence="2" type="ORF">PMAYCL1PPCAC_27357</name>
</gene>
<accession>A0AAN5I919</accession>
<reference evidence="3" key="1">
    <citation type="submission" date="2022-10" db="EMBL/GenBank/DDBJ databases">
        <title>Genome assembly of Pristionchus species.</title>
        <authorList>
            <person name="Yoshida K."/>
            <person name="Sommer R.J."/>
        </authorList>
    </citation>
    <scope>NUCLEOTIDE SEQUENCE [LARGE SCALE GENOMIC DNA]</scope>
    <source>
        <strain evidence="3">RS5460</strain>
    </source>
</reference>
<evidence type="ECO:0000313" key="2">
    <source>
        <dbReference type="EMBL" id="GMR57162.1"/>
    </source>
</evidence>
<dbReference type="AlphaFoldDB" id="A0AAN5I919"/>
<feature type="compositionally biased region" description="Basic and acidic residues" evidence="1">
    <location>
        <begin position="475"/>
        <end position="495"/>
    </location>
</feature>
<name>A0AAN5I919_9BILA</name>
<comment type="caution">
    <text evidence="2">The sequence shown here is derived from an EMBL/GenBank/DDBJ whole genome shotgun (WGS) entry which is preliminary data.</text>
</comment>
<feature type="compositionally biased region" description="Basic and acidic residues" evidence="1">
    <location>
        <begin position="322"/>
        <end position="338"/>
    </location>
</feature>